<evidence type="ECO:0000256" key="2">
    <source>
        <dbReference type="ARBA" id="ARBA00005369"/>
    </source>
</evidence>
<sequence length="223" mass="24505">MNKDAMIQSVNSYLIPFAKNSEDIGRIEKILDAMRSVDRKFFVADKNKAYADAAMPAGEGQTISQPSTVGRELMLAGIREGNDALEVGTASGWNACLMGYLAYPGKVVSIEIFESLSKKAIRRCANLKASLGSKGKRLNNVIFKTANFFKMPVKKECDRIIITAGITSEQESLIEDAAKGMLKDNGILICPYTLGPMMILKKEDKELSKSFTLETYVFVPLAE</sequence>
<evidence type="ECO:0000256" key="5">
    <source>
        <dbReference type="ARBA" id="ARBA00022490"/>
    </source>
</evidence>
<gene>
    <name evidence="12" type="ORF">A2Y83_05070</name>
</gene>
<reference evidence="12 13" key="1">
    <citation type="journal article" date="2016" name="Nat. Commun.">
        <title>Thousands of microbial genomes shed light on interconnected biogeochemical processes in an aquifer system.</title>
        <authorList>
            <person name="Anantharaman K."/>
            <person name="Brown C.T."/>
            <person name="Hug L.A."/>
            <person name="Sharon I."/>
            <person name="Castelle C.J."/>
            <person name="Probst A.J."/>
            <person name="Thomas B.C."/>
            <person name="Singh A."/>
            <person name="Wilkins M.J."/>
            <person name="Karaoz U."/>
            <person name="Brodie E.L."/>
            <person name="Williams K.H."/>
            <person name="Hubbard S.S."/>
            <person name="Banfield J.F."/>
        </authorList>
    </citation>
    <scope>NUCLEOTIDE SEQUENCE [LARGE SCALE GENOMIC DNA]</scope>
</reference>
<dbReference type="PANTHER" id="PTHR11579:SF0">
    <property type="entry name" value="PROTEIN-L-ISOASPARTATE(D-ASPARTATE) O-METHYLTRANSFERASE"/>
    <property type="match status" value="1"/>
</dbReference>
<dbReference type="InterPro" id="IPR029063">
    <property type="entry name" value="SAM-dependent_MTases_sf"/>
</dbReference>
<dbReference type="InterPro" id="IPR000682">
    <property type="entry name" value="PCMT"/>
</dbReference>
<dbReference type="GO" id="GO:0005737">
    <property type="term" value="C:cytoplasm"/>
    <property type="evidence" value="ECO:0007669"/>
    <property type="project" value="UniProtKB-SubCell"/>
</dbReference>
<keyword evidence="6" id="KW-0489">Methyltransferase</keyword>
<comment type="similarity">
    <text evidence="2">Belongs to the methyltransferase superfamily. L-isoaspartyl/D-aspartyl protein methyltransferase family.</text>
</comment>
<evidence type="ECO:0000256" key="3">
    <source>
        <dbReference type="ARBA" id="ARBA00011890"/>
    </source>
</evidence>
<dbReference type="Gene3D" id="3.40.50.150">
    <property type="entry name" value="Vaccinia Virus protein VP39"/>
    <property type="match status" value="1"/>
</dbReference>
<keyword evidence="7" id="KW-0808">Transferase</keyword>
<name>A0A1F5S8C9_9BACT</name>
<organism evidence="12 13">
    <name type="scientific">Candidatus Falkowbacteria bacterium RBG_13_39_14</name>
    <dbReference type="NCBI Taxonomy" id="1797985"/>
    <lineage>
        <taxon>Bacteria</taxon>
        <taxon>Candidatus Falkowiibacteriota</taxon>
    </lineage>
</organism>
<accession>A0A1F5S8C9</accession>
<dbReference type="PANTHER" id="PTHR11579">
    <property type="entry name" value="PROTEIN-L-ISOASPARTATE O-METHYLTRANSFERASE"/>
    <property type="match status" value="1"/>
</dbReference>
<evidence type="ECO:0000256" key="4">
    <source>
        <dbReference type="ARBA" id="ARBA00013346"/>
    </source>
</evidence>
<evidence type="ECO:0000256" key="7">
    <source>
        <dbReference type="ARBA" id="ARBA00022679"/>
    </source>
</evidence>
<dbReference type="Proteomes" id="UP000178323">
    <property type="component" value="Unassembled WGS sequence"/>
</dbReference>
<dbReference type="AlphaFoldDB" id="A0A1F5S8C9"/>
<evidence type="ECO:0000313" key="12">
    <source>
        <dbReference type="EMBL" id="OGF22965.1"/>
    </source>
</evidence>
<dbReference type="Pfam" id="PF01135">
    <property type="entry name" value="PCMT"/>
    <property type="match status" value="1"/>
</dbReference>
<evidence type="ECO:0000313" key="13">
    <source>
        <dbReference type="Proteomes" id="UP000178323"/>
    </source>
</evidence>
<protein>
    <recommendedName>
        <fullName evidence="4">Protein-L-isoaspartate O-methyltransferase</fullName>
        <ecNumber evidence="3">2.1.1.77</ecNumber>
    </recommendedName>
    <alternativeName>
        <fullName evidence="11">L-isoaspartyl protein carboxyl methyltransferase</fullName>
    </alternativeName>
    <alternativeName>
        <fullName evidence="9">Protein L-isoaspartyl methyltransferase</fullName>
    </alternativeName>
    <alternativeName>
        <fullName evidence="10">Protein-beta-aspartate methyltransferase</fullName>
    </alternativeName>
</protein>
<evidence type="ECO:0000256" key="10">
    <source>
        <dbReference type="ARBA" id="ARBA00031323"/>
    </source>
</evidence>
<evidence type="ECO:0000256" key="8">
    <source>
        <dbReference type="ARBA" id="ARBA00022691"/>
    </source>
</evidence>
<evidence type="ECO:0000256" key="1">
    <source>
        <dbReference type="ARBA" id="ARBA00004496"/>
    </source>
</evidence>
<keyword evidence="8" id="KW-0949">S-adenosyl-L-methionine</keyword>
<dbReference type="EC" id="2.1.1.77" evidence="3"/>
<evidence type="ECO:0000256" key="11">
    <source>
        <dbReference type="ARBA" id="ARBA00031350"/>
    </source>
</evidence>
<dbReference type="GO" id="GO:0032259">
    <property type="term" value="P:methylation"/>
    <property type="evidence" value="ECO:0007669"/>
    <property type="project" value="UniProtKB-KW"/>
</dbReference>
<dbReference type="GO" id="GO:0004719">
    <property type="term" value="F:protein-L-isoaspartate (D-aspartate) O-methyltransferase activity"/>
    <property type="evidence" value="ECO:0007669"/>
    <property type="project" value="UniProtKB-EC"/>
</dbReference>
<dbReference type="SUPFAM" id="SSF53335">
    <property type="entry name" value="S-adenosyl-L-methionine-dependent methyltransferases"/>
    <property type="match status" value="1"/>
</dbReference>
<dbReference type="STRING" id="1797985.A2Y83_05070"/>
<evidence type="ECO:0000256" key="6">
    <source>
        <dbReference type="ARBA" id="ARBA00022603"/>
    </source>
</evidence>
<comment type="caution">
    <text evidence="12">The sequence shown here is derived from an EMBL/GenBank/DDBJ whole genome shotgun (WGS) entry which is preliminary data.</text>
</comment>
<keyword evidence="5" id="KW-0963">Cytoplasm</keyword>
<evidence type="ECO:0000256" key="9">
    <source>
        <dbReference type="ARBA" id="ARBA00030757"/>
    </source>
</evidence>
<comment type="subcellular location">
    <subcellularLocation>
        <location evidence="1">Cytoplasm</location>
    </subcellularLocation>
</comment>
<dbReference type="EMBL" id="MFFS01000006">
    <property type="protein sequence ID" value="OGF22965.1"/>
    <property type="molecule type" value="Genomic_DNA"/>
</dbReference>
<proteinExistence type="inferred from homology"/>